<keyword evidence="2" id="KW-1133">Transmembrane helix</keyword>
<proteinExistence type="predicted"/>
<dbReference type="InterPro" id="IPR032675">
    <property type="entry name" value="LRR_dom_sf"/>
</dbReference>
<dbReference type="InterPro" id="IPR042350">
    <property type="entry name" value="ATRAID"/>
</dbReference>
<evidence type="ECO:0000313" key="5">
    <source>
        <dbReference type="Ensembl" id="ENSCSAVP00000000789.1"/>
    </source>
</evidence>
<accession>H2Y641</accession>
<dbReference type="PANTHER" id="PTHR15926">
    <property type="entry name" value="ALL-TRANS RETINOIC ACID-INDUCED DIFFERENTIATION FACTOR"/>
    <property type="match status" value="1"/>
</dbReference>
<dbReference type="PROSITE" id="PS50026">
    <property type="entry name" value="EGF_3"/>
    <property type="match status" value="1"/>
</dbReference>
<dbReference type="Gene3D" id="3.80.10.10">
    <property type="entry name" value="Ribonuclease Inhibitor"/>
    <property type="match status" value="1"/>
</dbReference>
<dbReference type="HOGENOM" id="CLU_086391_0_0_1"/>
<evidence type="ECO:0000256" key="3">
    <source>
        <dbReference type="SAM" id="SignalP"/>
    </source>
</evidence>
<sequence>MKLNLFVILFCLTPAFCHEVSTESICALNSCTTPSPLFSSIVKLCEESKGLSMRGRCCVQLSDNSIIVGVDLSFCNISSIGRMLTIQAPKLQHVNLTNNPLLTISDETFRGLHNLTTLSLPPSVSCPGNHSWFNSSWQPWNKVVQHRNTIICSNQTDTCGKLHSQNYTCPEHSTCHNDGPGLFDCACHKGWGGYKCLRMTGGIPTVPIVCGSFGSSIVISALVWWTQRRHVIS</sequence>
<keyword evidence="3" id="KW-0732">Signal</keyword>
<keyword evidence="6" id="KW-1185">Reference proteome</keyword>
<evidence type="ECO:0000256" key="1">
    <source>
        <dbReference type="PROSITE-ProRule" id="PRU00076"/>
    </source>
</evidence>
<feature type="domain" description="EGF-like" evidence="4">
    <location>
        <begin position="155"/>
        <end position="197"/>
    </location>
</feature>
<keyword evidence="2" id="KW-0472">Membrane</keyword>
<dbReference type="eggNOG" id="ENOG502S1YR">
    <property type="taxonomic scope" value="Eukaryota"/>
</dbReference>
<dbReference type="Ensembl" id="ENSCSAVT00000000798.1">
    <property type="protein sequence ID" value="ENSCSAVP00000000789.1"/>
    <property type="gene ID" value="ENSCSAVG00000000449.1"/>
</dbReference>
<dbReference type="PROSITE" id="PS00022">
    <property type="entry name" value="EGF_1"/>
    <property type="match status" value="1"/>
</dbReference>
<name>H2Y641_CIOSA</name>
<feature type="signal peptide" evidence="3">
    <location>
        <begin position="1"/>
        <end position="17"/>
    </location>
</feature>
<dbReference type="Pfam" id="PF13855">
    <property type="entry name" value="LRR_8"/>
    <property type="match status" value="1"/>
</dbReference>
<feature type="chain" id="PRO_5003578391" description="EGF-like domain-containing protein" evidence="3">
    <location>
        <begin position="18"/>
        <end position="233"/>
    </location>
</feature>
<dbReference type="Proteomes" id="UP000007875">
    <property type="component" value="Unassembled WGS sequence"/>
</dbReference>
<dbReference type="GeneTree" id="ENSGT00390000017252"/>
<dbReference type="SUPFAM" id="SSF52058">
    <property type="entry name" value="L domain-like"/>
    <property type="match status" value="1"/>
</dbReference>
<keyword evidence="1" id="KW-0245">EGF-like domain</keyword>
<keyword evidence="1" id="KW-1015">Disulfide bond</keyword>
<reference evidence="5" key="3">
    <citation type="submission" date="2025-09" db="UniProtKB">
        <authorList>
            <consortium name="Ensembl"/>
        </authorList>
    </citation>
    <scope>IDENTIFICATION</scope>
</reference>
<dbReference type="InterPro" id="IPR001611">
    <property type="entry name" value="Leu-rich_rpt"/>
</dbReference>
<keyword evidence="2" id="KW-0812">Transmembrane</keyword>
<reference evidence="5" key="2">
    <citation type="submission" date="2025-08" db="UniProtKB">
        <authorList>
            <consortium name="Ensembl"/>
        </authorList>
    </citation>
    <scope>IDENTIFICATION</scope>
</reference>
<dbReference type="PANTHER" id="PTHR15926:SF1">
    <property type="entry name" value="ALL-TRANS RETINOIC ACID-INDUCED DIFFERENTIATION FACTOR"/>
    <property type="match status" value="1"/>
</dbReference>
<dbReference type="InParanoid" id="H2Y641"/>
<protein>
    <recommendedName>
        <fullName evidence="4">EGF-like domain-containing protein</fullName>
    </recommendedName>
</protein>
<dbReference type="AlphaFoldDB" id="H2Y641"/>
<evidence type="ECO:0000259" key="4">
    <source>
        <dbReference type="PROSITE" id="PS50026"/>
    </source>
</evidence>
<reference evidence="6" key="1">
    <citation type="submission" date="2003-08" db="EMBL/GenBank/DDBJ databases">
        <authorList>
            <person name="Birren B."/>
            <person name="Nusbaum C."/>
            <person name="Abebe A."/>
            <person name="Abouelleil A."/>
            <person name="Adekoya E."/>
            <person name="Ait-zahra M."/>
            <person name="Allen N."/>
            <person name="Allen T."/>
            <person name="An P."/>
            <person name="Anderson M."/>
            <person name="Anderson S."/>
            <person name="Arachchi H."/>
            <person name="Armbruster J."/>
            <person name="Bachantsang P."/>
            <person name="Baldwin J."/>
            <person name="Barry A."/>
            <person name="Bayul T."/>
            <person name="Blitshsteyn B."/>
            <person name="Bloom T."/>
            <person name="Blye J."/>
            <person name="Boguslavskiy L."/>
            <person name="Borowsky M."/>
            <person name="Boukhgalter B."/>
            <person name="Brunache A."/>
            <person name="Butler J."/>
            <person name="Calixte N."/>
            <person name="Calvo S."/>
            <person name="Camarata J."/>
            <person name="Campo K."/>
            <person name="Chang J."/>
            <person name="Cheshatsang Y."/>
            <person name="Citroen M."/>
            <person name="Collymore A."/>
            <person name="Considine T."/>
            <person name="Cook A."/>
            <person name="Cooke P."/>
            <person name="Corum B."/>
            <person name="Cuomo C."/>
            <person name="David R."/>
            <person name="Dawoe T."/>
            <person name="Degray S."/>
            <person name="Dodge S."/>
            <person name="Dooley K."/>
            <person name="Dorje P."/>
            <person name="Dorjee K."/>
            <person name="Dorris L."/>
            <person name="Duffey N."/>
            <person name="Dupes A."/>
            <person name="Elkins T."/>
            <person name="Engels R."/>
            <person name="Erickson J."/>
            <person name="Farina A."/>
            <person name="Faro S."/>
            <person name="Ferreira P."/>
            <person name="Fischer H."/>
            <person name="Fitzgerald M."/>
            <person name="Foley K."/>
            <person name="Gage D."/>
            <person name="Galagan J."/>
            <person name="Gearin G."/>
            <person name="Gnerre S."/>
            <person name="Gnirke A."/>
            <person name="Goyette A."/>
            <person name="Graham J."/>
            <person name="Grandbois E."/>
            <person name="Gyaltsen K."/>
            <person name="Hafez N."/>
            <person name="Hagopian D."/>
            <person name="Hagos B."/>
            <person name="Hall J."/>
            <person name="Hatcher B."/>
            <person name="Heller A."/>
            <person name="Higgins H."/>
            <person name="Honan T."/>
            <person name="Horn A."/>
            <person name="Houde N."/>
            <person name="Hughes L."/>
            <person name="Hulme W."/>
            <person name="Husby E."/>
            <person name="Iliev I."/>
            <person name="Jaffe D."/>
            <person name="Jones C."/>
            <person name="Kamal M."/>
            <person name="Kamat A."/>
            <person name="Kamvysselis M."/>
            <person name="Karlsson E."/>
            <person name="Kells C."/>
            <person name="Kieu A."/>
            <person name="Kisner P."/>
            <person name="Kodira C."/>
            <person name="Kulbokas E."/>
            <person name="Labutti K."/>
            <person name="Lama D."/>
            <person name="Landers T."/>
            <person name="Leger J."/>
            <person name="Levine S."/>
            <person name="Lewis D."/>
            <person name="Lewis T."/>
            <person name="Lindblad-toh K."/>
            <person name="Liu X."/>
            <person name="Lokyitsang T."/>
            <person name="Lokyitsang Y."/>
            <person name="Lucien O."/>
            <person name="Lui A."/>
            <person name="Ma L.J."/>
            <person name="Mabbitt R."/>
            <person name="Macdonald J."/>
            <person name="Maclean C."/>
            <person name="Major J."/>
            <person name="Manning J."/>
            <person name="Marabella R."/>
            <person name="Maru K."/>
            <person name="Matthews C."/>
            <person name="Mauceli E."/>
            <person name="Mccarthy M."/>
            <person name="Mcdonough S."/>
            <person name="Mcghee T."/>
            <person name="Meldrim J."/>
            <person name="Meneus L."/>
            <person name="Mesirov J."/>
            <person name="Mihalev A."/>
            <person name="Mihova T."/>
            <person name="Mikkelsen T."/>
            <person name="Mlenga V."/>
            <person name="Moru K."/>
            <person name="Mozes J."/>
            <person name="Mulrain L."/>
            <person name="Munson G."/>
            <person name="Naylor J."/>
            <person name="Newes C."/>
            <person name="Nguyen C."/>
            <person name="Nguyen N."/>
            <person name="Nguyen T."/>
            <person name="Nicol R."/>
            <person name="Nielsen C."/>
            <person name="Nizzari M."/>
            <person name="Norbu C."/>
            <person name="Norbu N."/>
            <person name="O'donnell P."/>
            <person name="Okoawo O."/>
            <person name="O'leary S."/>
            <person name="Omotosho B."/>
            <person name="O'neill K."/>
            <person name="Osman S."/>
            <person name="Parker S."/>
            <person name="Perrin D."/>
            <person name="Phunkhang P."/>
            <person name="Piqani B."/>
            <person name="Purcell S."/>
            <person name="Rachupka T."/>
            <person name="Ramasamy U."/>
            <person name="Rameau R."/>
            <person name="Ray V."/>
            <person name="Raymond C."/>
            <person name="Retta R."/>
            <person name="Richardson S."/>
            <person name="Rise C."/>
            <person name="Rodriguez J."/>
            <person name="Rogers J."/>
            <person name="Rogov P."/>
            <person name="Rutman M."/>
            <person name="Schupbach R."/>
            <person name="Seaman C."/>
            <person name="Settipalli S."/>
            <person name="Sharpe T."/>
            <person name="Sheridan J."/>
            <person name="Sherpa N."/>
            <person name="Shi J."/>
            <person name="Smirnov S."/>
            <person name="Smith C."/>
            <person name="Sougnez C."/>
            <person name="Spencer B."/>
            <person name="Stalker J."/>
            <person name="Stange-thomann N."/>
            <person name="Stavropoulos S."/>
            <person name="Stetson K."/>
            <person name="Stone C."/>
            <person name="Stone S."/>
            <person name="Stubbs M."/>
            <person name="Talamas J."/>
            <person name="Tchuinga P."/>
            <person name="Tenzing P."/>
            <person name="Tesfaye S."/>
            <person name="Theodore J."/>
            <person name="Thoulutsang Y."/>
            <person name="Topham K."/>
            <person name="Towey S."/>
            <person name="Tsamla T."/>
            <person name="Tsomo N."/>
            <person name="Vallee D."/>
            <person name="Vassiliev H."/>
            <person name="Venkataraman V."/>
            <person name="Vinson J."/>
            <person name="Vo A."/>
            <person name="Wade C."/>
            <person name="Wang S."/>
            <person name="Wangchuk T."/>
            <person name="Wangdi T."/>
            <person name="Whittaker C."/>
            <person name="Wilkinson J."/>
            <person name="Wu Y."/>
            <person name="Wyman D."/>
            <person name="Yadav S."/>
            <person name="Yang S."/>
            <person name="Yang X."/>
            <person name="Yeager S."/>
            <person name="Yee E."/>
            <person name="Young G."/>
            <person name="Zainoun J."/>
            <person name="Zembeck L."/>
            <person name="Zimmer A."/>
            <person name="Zody M."/>
            <person name="Lander E."/>
        </authorList>
    </citation>
    <scope>NUCLEOTIDE SEQUENCE [LARGE SCALE GENOMIC DNA]</scope>
</reference>
<evidence type="ECO:0000313" key="6">
    <source>
        <dbReference type="Proteomes" id="UP000007875"/>
    </source>
</evidence>
<organism evidence="5 6">
    <name type="scientific">Ciona savignyi</name>
    <name type="common">Pacific transparent sea squirt</name>
    <dbReference type="NCBI Taxonomy" id="51511"/>
    <lineage>
        <taxon>Eukaryota</taxon>
        <taxon>Metazoa</taxon>
        <taxon>Chordata</taxon>
        <taxon>Tunicata</taxon>
        <taxon>Ascidiacea</taxon>
        <taxon>Phlebobranchia</taxon>
        <taxon>Cionidae</taxon>
        <taxon>Ciona</taxon>
    </lineage>
</organism>
<comment type="caution">
    <text evidence="1">Lacks conserved residue(s) required for the propagation of feature annotation.</text>
</comment>
<dbReference type="InterPro" id="IPR000742">
    <property type="entry name" value="EGF"/>
</dbReference>
<feature type="transmembrane region" description="Helical" evidence="2">
    <location>
        <begin position="205"/>
        <end position="225"/>
    </location>
</feature>
<evidence type="ECO:0000256" key="2">
    <source>
        <dbReference type="SAM" id="Phobius"/>
    </source>
</evidence>
<dbReference type="OMA" id="KMAPHGP"/>
<dbReference type="PROSITE" id="PS01186">
    <property type="entry name" value="EGF_2"/>
    <property type="match status" value="1"/>
</dbReference>
<feature type="disulfide bond" evidence="1">
    <location>
        <begin position="187"/>
        <end position="196"/>
    </location>
</feature>